<name>A0AAU7VRA2_9MICO</name>
<reference evidence="1" key="1">
    <citation type="submission" date="2024-06" db="EMBL/GenBank/DDBJ databases">
        <title>Draft genome sequence of Microbacterium sp. strain A8/3-1, isolated from Oxytropis tragacanthoides Fisch. ex DC. Root nodules in the Altai region of Russia.</title>
        <authorList>
            <person name="Sazanova A."/>
            <person name="Guro P."/>
            <person name="Kuznetsova I."/>
            <person name="Belimov A."/>
            <person name="Safronova V."/>
        </authorList>
    </citation>
    <scope>NUCLEOTIDE SEQUENCE</scope>
    <source>
        <strain evidence="1">A8/3-1</strain>
    </source>
</reference>
<dbReference type="RefSeq" id="WP_350350190.1">
    <property type="nucleotide sequence ID" value="NZ_CP158357.1"/>
</dbReference>
<dbReference type="EMBL" id="CP158357">
    <property type="protein sequence ID" value="XBX76571.1"/>
    <property type="molecule type" value="Genomic_DNA"/>
</dbReference>
<sequence length="194" mass="22229">MTERYIYTDRVGAGPEHPKKQWGLFSKELTTDEAVARYDLDAARREDWFGVVLQSGDQRPHAYLQMCPRANGVEMHKLNAQGSVDVAYTWRAYYTPSDSAHYDGDDSRVFLSAITGYTYPDELRFYLRNASVGNVTMTFGPDGYGKEERVTKRGFGEPADVETREFRNVEVTANWTRIPDFGDWGAFFHPETQK</sequence>
<gene>
    <name evidence="1" type="ORF">ABS642_11665</name>
</gene>
<dbReference type="AlphaFoldDB" id="A0AAU7VRA2"/>
<accession>A0AAU7VRA2</accession>
<evidence type="ECO:0000313" key="1">
    <source>
        <dbReference type="EMBL" id="XBX76571.1"/>
    </source>
</evidence>
<protein>
    <submittedName>
        <fullName evidence="1">Uncharacterized protein</fullName>
    </submittedName>
</protein>
<proteinExistence type="predicted"/>
<organism evidence="1">
    <name type="scientific">Microbacterium sp. A8/3-1</name>
    <dbReference type="NCBI Taxonomy" id="3160749"/>
    <lineage>
        <taxon>Bacteria</taxon>
        <taxon>Bacillati</taxon>
        <taxon>Actinomycetota</taxon>
        <taxon>Actinomycetes</taxon>
        <taxon>Micrococcales</taxon>
        <taxon>Microbacteriaceae</taxon>
        <taxon>Microbacterium</taxon>
    </lineage>
</organism>